<feature type="domain" description="Ig protease IdeS" evidence="2">
    <location>
        <begin position="98"/>
        <end position="368"/>
    </location>
</feature>
<evidence type="ECO:0000259" key="2">
    <source>
        <dbReference type="Pfam" id="PF09028"/>
    </source>
</evidence>
<dbReference type="Pfam" id="PF09028">
    <property type="entry name" value="Mac-1"/>
    <property type="match status" value="1"/>
</dbReference>
<organism evidence="3">
    <name type="scientific">Streptococcus phocae</name>
    <dbReference type="NCBI Taxonomy" id="119224"/>
    <lineage>
        <taxon>Bacteria</taxon>
        <taxon>Bacillati</taxon>
        <taxon>Bacillota</taxon>
        <taxon>Bacilli</taxon>
        <taxon>Lactobacillales</taxon>
        <taxon>Streptococcaceae</taxon>
        <taxon>Streptococcus</taxon>
    </lineage>
</organism>
<evidence type="ECO:0000313" key="3">
    <source>
        <dbReference type="EMBL" id="AJD79088.1"/>
    </source>
</evidence>
<reference evidence="3" key="1">
    <citation type="submission" date="2014-12" db="EMBL/GenBank/DDBJ databases">
        <title>Identification of an immunglobulin cleaving protease in Streptococcus phocae specific for phocine IgG.</title>
        <authorList>
            <person name="Rungelrath V.C."/>
            <person name="Wohlsein J."/>
            <person name="Siebert U."/>
            <person name="von Pawel-Rammingen U."/>
            <person name="Valentin-Weigand P."/>
            <person name="Baums C."/>
            <person name="Seele J."/>
        </authorList>
    </citation>
    <scope>NUCLEOTIDE SEQUENCE</scope>
    <source>
        <strain evidence="3">P7</strain>
    </source>
</reference>
<gene>
    <name evidence="3" type="primary">ideP</name>
</gene>
<accession>A0A0B4ZWM6</accession>
<proteinExistence type="predicted"/>
<name>A0A0B4ZWM6_9STRE</name>
<dbReference type="SMR" id="A0A0B4ZWM6"/>
<feature type="signal peptide" evidence="1">
    <location>
        <begin position="1"/>
        <end position="39"/>
    </location>
</feature>
<protein>
    <submittedName>
        <fullName evidence="3">Immunglobulin degrading enzyme</fullName>
    </submittedName>
</protein>
<feature type="chain" id="PRO_5002112575" evidence="1">
    <location>
        <begin position="40"/>
        <end position="372"/>
    </location>
</feature>
<dbReference type="InterPro" id="IPR038765">
    <property type="entry name" value="Papain-like_cys_pep_sf"/>
</dbReference>
<dbReference type="EMBL" id="KP258210">
    <property type="protein sequence ID" value="AJD79088.1"/>
    <property type="molecule type" value="Genomic_DNA"/>
</dbReference>
<dbReference type="SUPFAM" id="SSF54001">
    <property type="entry name" value="Cysteine proteinases"/>
    <property type="match status" value="1"/>
</dbReference>
<dbReference type="GO" id="GO:0008233">
    <property type="term" value="F:peptidase activity"/>
    <property type="evidence" value="ECO:0007669"/>
    <property type="project" value="InterPro"/>
</dbReference>
<dbReference type="Gene3D" id="3.90.70.10">
    <property type="entry name" value="Cysteine proteinases"/>
    <property type="match status" value="2"/>
</dbReference>
<dbReference type="InterPro" id="IPR015117">
    <property type="entry name" value="IdeS"/>
</dbReference>
<dbReference type="AlphaFoldDB" id="A0A0B4ZWM6"/>
<sequence>MNKKNSKGLPRYFRISARTLLLGALLSGGLLSVPEKAHADNRSASTISVSIDSNQNETNLVTAENVQTANLSDPDTKVNTVWTAGMSELDTKQFTPHPDGFLHYPYQSNQGWYNITKSFNGRDNLLCAAATAGNMLHWWFDQNKEQIDRYLKEHPEKANISFRGENFLSIKELINTKGKQKDSALFTYFQEKAFPDISRRNTGLIVDRVLDMFINGYYLSINDLSETNTSNTRKDNRGGVFDHVFGRGDSHKKLTSRYELQDQSIEEIGQLIRRELEAGKALAISYTYASIGMAHVVNLWGADFDQAGQLVAIYVADSDNSTDVGMKKYYVGKNKEGHVAISAQKVEGDVLGSRLLRLGSLSSGKDMWPAQY</sequence>
<evidence type="ECO:0000256" key="1">
    <source>
        <dbReference type="SAM" id="SignalP"/>
    </source>
</evidence>
<keyword evidence="1" id="KW-0732">Signal</keyword>